<sequence>MSATINPQKLDGEPMTLLRLPQELLDMIIEATFKDTTVTLNRDNLRPRSPDDLVSERNAGLLLTCKTLYKHAKEPYYKLSKFEALAATDLRHWLATLKRNGVAERSLITSLDCSFSSALEAHFDGWPFCIRFHQIKDHSKLMCLLMETQDYLDKLTQRLMAEDYDVGLDALRGSAEYLGYGIRDVIPTQMSITW</sequence>
<gene>
    <name evidence="1" type="ORF">RCC_01280</name>
</gene>
<dbReference type="RefSeq" id="XP_023622317.1">
    <property type="nucleotide sequence ID" value="XM_023766549.1"/>
</dbReference>
<organism evidence="1 2">
    <name type="scientific">Ramularia collo-cygni</name>
    <dbReference type="NCBI Taxonomy" id="112498"/>
    <lineage>
        <taxon>Eukaryota</taxon>
        <taxon>Fungi</taxon>
        <taxon>Dikarya</taxon>
        <taxon>Ascomycota</taxon>
        <taxon>Pezizomycotina</taxon>
        <taxon>Dothideomycetes</taxon>
        <taxon>Dothideomycetidae</taxon>
        <taxon>Mycosphaerellales</taxon>
        <taxon>Mycosphaerellaceae</taxon>
        <taxon>Ramularia</taxon>
    </lineage>
</organism>
<dbReference type="AlphaFoldDB" id="A0A2D3UMK6"/>
<reference evidence="1 2" key="1">
    <citation type="submission" date="2016-03" db="EMBL/GenBank/DDBJ databases">
        <authorList>
            <person name="Ploux O."/>
        </authorList>
    </citation>
    <scope>NUCLEOTIDE SEQUENCE [LARGE SCALE GENOMIC DNA]</scope>
    <source>
        <strain evidence="1 2">URUG2</strain>
    </source>
</reference>
<evidence type="ECO:0000313" key="2">
    <source>
        <dbReference type="Proteomes" id="UP000225277"/>
    </source>
</evidence>
<keyword evidence="2" id="KW-1185">Reference proteome</keyword>
<name>A0A2D3UMK6_9PEZI</name>
<dbReference type="EMBL" id="FJUY01000001">
    <property type="protein sequence ID" value="CZT15421.1"/>
    <property type="molecule type" value="Genomic_DNA"/>
</dbReference>
<protein>
    <recommendedName>
        <fullName evidence="3">F-box domain-containing protein</fullName>
    </recommendedName>
</protein>
<evidence type="ECO:0008006" key="3">
    <source>
        <dbReference type="Google" id="ProtNLM"/>
    </source>
</evidence>
<dbReference type="Proteomes" id="UP000225277">
    <property type="component" value="Unassembled WGS sequence"/>
</dbReference>
<accession>A0A2D3UMK6</accession>
<evidence type="ECO:0000313" key="1">
    <source>
        <dbReference type="EMBL" id="CZT15421.1"/>
    </source>
</evidence>
<dbReference type="GeneID" id="35596558"/>
<proteinExistence type="predicted"/>